<comment type="catalytic activity">
    <reaction evidence="14">
        <text>ATP + (deoxyribonucleotide)n-3'-hydroxyl + 5'-phospho-(deoxyribonucleotide)m = (deoxyribonucleotide)n+m + AMP + diphosphate.</text>
        <dbReference type="EC" id="6.5.1.1"/>
    </reaction>
</comment>
<feature type="binding site" evidence="14">
    <location>
        <position position="270"/>
    </location>
    <ligand>
        <name>ATP</name>
        <dbReference type="ChEBI" id="CHEBI:30616"/>
    </ligand>
</feature>
<evidence type="ECO:0000313" key="18">
    <source>
        <dbReference type="EMBL" id="MBX8643686.1"/>
    </source>
</evidence>
<dbReference type="CDD" id="cd07901">
    <property type="entry name" value="Adenylation_DNA_ligase_Arch_LigB"/>
    <property type="match status" value="1"/>
</dbReference>
<feature type="binding site" evidence="14">
    <location>
        <position position="300"/>
    </location>
    <ligand>
        <name>ATP</name>
        <dbReference type="ChEBI" id="CHEBI:30616"/>
    </ligand>
</feature>
<keyword evidence="10 14" id="KW-0460">Magnesium</keyword>
<dbReference type="InterPro" id="IPR022865">
    <property type="entry name" value="DNA_ligae_ATP-dep_bac/arc"/>
</dbReference>
<evidence type="ECO:0000256" key="11">
    <source>
        <dbReference type="ARBA" id="ARBA00023172"/>
    </source>
</evidence>
<dbReference type="Proteomes" id="UP000750197">
    <property type="component" value="Unassembled WGS sequence"/>
</dbReference>
<evidence type="ECO:0000256" key="13">
    <source>
        <dbReference type="ARBA" id="ARBA00023306"/>
    </source>
</evidence>
<keyword evidence="11 14" id="KW-0233">DNA recombination</keyword>
<feature type="binding site" evidence="14">
    <location>
        <position position="418"/>
    </location>
    <ligand>
        <name>ATP</name>
        <dbReference type="ChEBI" id="CHEBI:30616"/>
    </ligand>
</feature>
<evidence type="ECO:0000256" key="2">
    <source>
        <dbReference type="ARBA" id="ARBA00013308"/>
    </source>
</evidence>
<gene>
    <name evidence="14" type="primary">lig</name>
    <name evidence="17" type="ORF">J9259_00745</name>
    <name evidence="18" type="ORF">KIY12_03030</name>
</gene>
<comment type="similarity">
    <text evidence="1 14 15">Belongs to the ATP-dependent DNA ligase family.</text>
</comment>
<evidence type="ECO:0000256" key="4">
    <source>
        <dbReference type="ARBA" id="ARBA00022618"/>
    </source>
</evidence>
<dbReference type="HAMAP" id="MF_00407">
    <property type="entry name" value="DNA_ligase"/>
    <property type="match status" value="1"/>
</dbReference>
<evidence type="ECO:0000256" key="12">
    <source>
        <dbReference type="ARBA" id="ARBA00023204"/>
    </source>
</evidence>
<dbReference type="InterPro" id="IPR000977">
    <property type="entry name" value="DNA_ligase_ATP-dep"/>
</dbReference>
<dbReference type="InterPro" id="IPR012340">
    <property type="entry name" value="NA-bd_OB-fold"/>
</dbReference>
<evidence type="ECO:0000256" key="5">
    <source>
        <dbReference type="ARBA" id="ARBA00022705"/>
    </source>
</evidence>
<dbReference type="AlphaFoldDB" id="A0A8J7YHV1"/>
<evidence type="ECO:0000259" key="16">
    <source>
        <dbReference type="PROSITE" id="PS50160"/>
    </source>
</evidence>
<evidence type="ECO:0000256" key="7">
    <source>
        <dbReference type="ARBA" id="ARBA00022741"/>
    </source>
</evidence>
<dbReference type="GO" id="GO:0006273">
    <property type="term" value="P:lagging strand elongation"/>
    <property type="evidence" value="ECO:0007669"/>
    <property type="project" value="TreeGrafter"/>
</dbReference>
<keyword evidence="12 14" id="KW-0234">DNA repair</keyword>
<evidence type="ECO:0000313" key="17">
    <source>
        <dbReference type="EMBL" id="MBX8631042.1"/>
    </source>
</evidence>
<accession>A0A8J7YHV1</accession>
<sequence>MLYREVASFYEKLEATTKRLEITSLLVELLKKSSCEEISSVVYMTHGKLFPDFYPDKIGMAEKMVIRTLATVCRTDVEKVNEMWKATGDIGLLGEKLLRTSSSSFPGKPLSVNEVHSALVGITTATGTGSQETKVRILAELLSSSTPLEARYILRIVVGKMRLGVAAMTLVDALASAFGTKEDSESVERAFNITSDMGKVARTLCKKGIEGLSELKLEINVPVRSMLAERLPGLREILEKMGGRTALDFKYDGLRMQAHIKNGKARLFSRQLEDITEQFPEISHAVPLAFKGREGIVEGECVPVDINTGELLPFQVVSRRRGRKHGVEEAIEEFPVTLFLFDMLLSDGHDLMDMPYPERRKKLEQSIEESDRVKLSTVRYVENLRDAEDFFNLALQSGCEGIVAKSLSETSVYQAGARGWLWIKYKKDYKAEMIDTVDLVVVGAFAGRGRRSGTYGALLMATYNRDDDIFETVTKLGSGFDDETLFGLPGMLKDFQIKTKAPEVNSKMIADFWFRPGLVLEVLGAEITHSPVHTCCWNKIREGSGLAIRFPRFTGNFRSDKSALDATTSAEILEMYRMQLKKTKE</sequence>
<keyword evidence="13 14" id="KW-0131">Cell cycle</keyword>
<evidence type="ECO:0000256" key="3">
    <source>
        <dbReference type="ARBA" id="ARBA00022598"/>
    </source>
</evidence>
<evidence type="ECO:0000256" key="14">
    <source>
        <dbReference type="HAMAP-Rule" id="MF_00407"/>
    </source>
</evidence>
<feature type="active site" description="N6-AMP-lysine intermediate" evidence="14">
    <location>
        <position position="250"/>
    </location>
</feature>
<dbReference type="FunFam" id="1.10.3260.10:FF:000007">
    <property type="entry name" value="DNA ligase"/>
    <property type="match status" value="1"/>
</dbReference>
<feature type="binding site" evidence="14">
    <location>
        <position position="341"/>
    </location>
    <ligand>
        <name>ATP</name>
        <dbReference type="ChEBI" id="CHEBI:30616"/>
    </ligand>
</feature>
<dbReference type="CDD" id="cd07969">
    <property type="entry name" value="OBF_DNA_ligase_I"/>
    <property type="match status" value="1"/>
</dbReference>
<dbReference type="Pfam" id="PF01068">
    <property type="entry name" value="DNA_ligase_A_M"/>
    <property type="match status" value="1"/>
</dbReference>
<keyword evidence="9 14" id="KW-0067">ATP-binding</keyword>
<dbReference type="GO" id="GO:0003910">
    <property type="term" value="F:DNA ligase (ATP) activity"/>
    <property type="evidence" value="ECO:0007669"/>
    <property type="project" value="UniProtKB-UniRule"/>
</dbReference>
<evidence type="ECO:0000256" key="8">
    <source>
        <dbReference type="ARBA" id="ARBA00022763"/>
    </source>
</evidence>
<dbReference type="PANTHER" id="PTHR45674">
    <property type="entry name" value="DNA LIGASE 1/3 FAMILY MEMBER"/>
    <property type="match status" value="1"/>
</dbReference>
<dbReference type="GO" id="GO:0006310">
    <property type="term" value="P:DNA recombination"/>
    <property type="evidence" value="ECO:0007669"/>
    <property type="project" value="UniProtKB-UniRule"/>
</dbReference>
<dbReference type="PANTHER" id="PTHR45674:SF4">
    <property type="entry name" value="DNA LIGASE 1"/>
    <property type="match status" value="1"/>
</dbReference>
<feature type="binding site" evidence="14">
    <location>
        <position position="255"/>
    </location>
    <ligand>
        <name>ATP</name>
        <dbReference type="ChEBI" id="CHEBI:30616"/>
    </ligand>
</feature>
<evidence type="ECO:0000313" key="19">
    <source>
        <dbReference type="Proteomes" id="UP000716004"/>
    </source>
</evidence>
<protein>
    <recommendedName>
        <fullName evidence="2 14">DNA ligase</fullName>
        <ecNumber evidence="14">6.5.1.1</ecNumber>
    </recommendedName>
    <alternativeName>
        <fullName evidence="14">Polydeoxyribonucleotide synthase [ATP]</fullName>
    </alternativeName>
</protein>
<keyword evidence="3 14" id="KW-0436">Ligase</keyword>
<dbReference type="Gene3D" id="3.30.470.30">
    <property type="entry name" value="DNA ligase/mRNA capping enzyme"/>
    <property type="match status" value="1"/>
</dbReference>
<dbReference type="PROSITE" id="PS50160">
    <property type="entry name" value="DNA_LIGASE_A3"/>
    <property type="match status" value="1"/>
</dbReference>
<keyword evidence="6 14" id="KW-0479">Metal-binding</keyword>
<name>A0A8J7YHV1_9ARCH</name>
<dbReference type="SUPFAM" id="SSF56091">
    <property type="entry name" value="DNA ligase/mRNA capping enzyme, catalytic domain"/>
    <property type="match status" value="1"/>
</dbReference>
<dbReference type="GO" id="GO:0006281">
    <property type="term" value="P:DNA repair"/>
    <property type="evidence" value="ECO:0007669"/>
    <property type="project" value="UniProtKB-UniRule"/>
</dbReference>
<comment type="caution">
    <text evidence="17">The sequence shown here is derived from an EMBL/GenBank/DDBJ whole genome shotgun (WGS) entry which is preliminary data.</text>
</comment>
<evidence type="ECO:0000256" key="1">
    <source>
        <dbReference type="ARBA" id="ARBA00007572"/>
    </source>
</evidence>
<dbReference type="EMBL" id="JAHEAC010000016">
    <property type="protein sequence ID" value="MBX8643686.1"/>
    <property type="molecule type" value="Genomic_DNA"/>
</dbReference>
<dbReference type="Pfam" id="PF04679">
    <property type="entry name" value="DNA_ligase_A_C"/>
    <property type="match status" value="1"/>
</dbReference>
<dbReference type="GO" id="GO:0051301">
    <property type="term" value="P:cell division"/>
    <property type="evidence" value="ECO:0007669"/>
    <property type="project" value="UniProtKB-KW"/>
</dbReference>
<dbReference type="SUPFAM" id="SSF50249">
    <property type="entry name" value="Nucleic acid-binding proteins"/>
    <property type="match status" value="1"/>
</dbReference>
<keyword evidence="8 14" id="KW-0227">DNA damage</keyword>
<dbReference type="SUPFAM" id="SSF117018">
    <property type="entry name" value="ATP-dependent DNA ligase DNA-binding domain"/>
    <property type="match status" value="1"/>
</dbReference>
<dbReference type="InterPro" id="IPR012310">
    <property type="entry name" value="DNA_ligase_ATP-dep_cent"/>
</dbReference>
<dbReference type="EMBL" id="JAGVSJ010000001">
    <property type="protein sequence ID" value="MBX8631042.1"/>
    <property type="molecule type" value="Genomic_DNA"/>
</dbReference>
<comment type="function">
    <text evidence="14">DNA ligase that seals nicks in double-stranded DNA during DNA replication, DNA recombination and DNA repair.</text>
</comment>
<dbReference type="GO" id="GO:0005524">
    <property type="term" value="F:ATP binding"/>
    <property type="evidence" value="ECO:0007669"/>
    <property type="project" value="UniProtKB-UniRule"/>
</dbReference>
<dbReference type="Proteomes" id="UP000716004">
    <property type="component" value="Unassembled WGS sequence"/>
</dbReference>
<keyword evidence="5 14" id="KW-0235">DNA replication</keyword>
<evidence type="ECO:0000256" key="9">
    <source>
        <dbReference type="ARBA" id="ARBA00022840"/>
    </source>
</evidence>
<evidence type="ECO:0000256" key="10">
    <source>
        <dbReference type="ARBA" id="ARBA00022842"/>
    </source>
</evidence>
<dbReference type="InterPro" id="IPR012308">
    <property type="entry name" value="DNA_ligase_ATP-dep_N"/>
</dbReference>
<dbReference type="FunFam" id="2.40.50.140:FF:000062">
    <property type="entry name" value="DNA ligase"/>
    <property type="match status" value="1"/>
</dbReference>
<proteinExistence type="inferred from homology"/>
<dbReference type="InterPro" id="IPR050191">
    <property type="entry name" value="ATP-dep_DNA_ligase"/>
</dbReference>
<dbReference type="InterPro" id="IPR036599">
    <property type="entry name" value="DNA_ligase_N_sf"/>
</dbReference>
<dbReference type="GO" id="GO:0003677">
    <property type="term" value="F:DNA binding"/>
    <property type="evidence" value="ECO:0007669"/>
    <property type="project" value="InterPro"/>
</dbReference>
<dbReference type="NCBIfam" id="TIGR00574">
    <property type="entry name" value="dnl1"/>
    <property type="match status" value="1"/>
</dbReference>
<feature type="binding site" evidence="14">
    <location>
        <position position="248"/>
    </location>
    <ligand>
        <name>ATP</name>
        <dbReference type="ChEBI" id="CHEBI:30616"/>
    </ligand>
</feature>
<dbReference type="Gene3D" id="1.10.3260.10">
    <property type="entry name" value="DNA ligase, ATP-dependent, N-terminal domain"/>
    <property type="match status" value="1"/>
</dbReference>
<comment type="cofactor">
    <cofactor evidence="14">
        <name>Mg(2+)</name>
        <dbReference type="ChEBI" id="CHEBI:18420"/>
    </cofactor>
</comment>
<feature type="binding site" evidence="14">
    <location>
        <position position="424"/>
    </location>
    <ligand>
        <name>ATP</name>
        <dbReference type="ChEBI" id="CHEBI:30616"/>
    </ligand>
</feature>
<keyword evidence="7 14" id="KW-0547">Nucleotide-binding</keyword>
<feature type="domain" description="ATP-dependent DNA ligase family profile" evidence="16">
    <location>
        <begin position="329"/>
        <end position="464"/>
    </location>
</feature>
<dbReference type="GO" id="GO:0046872">
    <property type="term" value="F:metal ion binding"/>
    <property type="evidence" value="ECO:0007669"/>
    <property type="project" value="UniProtKB-KW"/>
</dbReference>
<evidence type="ECO:0000256" key="15">
    <source>
        <dbReference type="RuleBase" id="RU004196"/>
    </source>
</evidence>
<dbReference type="Gene3D" id="2.40.50.140">
    <property type="entry name" value="Nucleic acid-binding proteins"/>
    <property type="match status" value="1"/>
</dbReference>
<keyword evidence="4 14" id="KW-0132">Cell division</keyword>
<dbReference type="InterPro" id="IPR016059">
    <property type="entry name" value="DNA_ligase_ATP-dep_CS"/>
</dbReference>
<dbReference type="PROSITE" id="PS00333">
    <property type="entry name" value="DNA_LIGASE_A2"/>
    <property type="match status" value="1"/>
</dbReference>
<dbReference type="GO" id="GO:0071897">
    <property type="term" value="P:DNA biosynthetic process"/>
    <property type="evidence" value="ECO:0007669"/>
    <property type="project" value="InterPro"/>
</dbReference>
<dbReference type="EC" id="6.5.1.1" evidence="14"/>
<dbReference type="InterPro" id="IPR012309">
    <property type="entry name" value="DNA_ligase_ATP-dep_C"/>
</dbReference>
<evidence type="ECO:0000256" key="6">
    <source>
        <dbReference type="ARBA" id="ARBA00022723"/>
    </source>
</evidence>
<organism evidence="17 19">
    <name type="scientific">Candidatus Sysuiplasma superficiale</name>
    <dbReference type="NCBI Taxonomy" id="2823368"/>
    <lineage>
        <taxon>Archaea</taxon>
        <taxon>Methanobacteriati</taxon>
        <taxon>Thermoplasmatota</taxon>
        <taxon>Thermoplasmata</taxon>
        <taxon>Candidatus Sysuiplasmatales</taxon>
        <taxon>Candidatus Sysuiplasmataceae</taxon>
        <taxon>Candidatus Sysuiplasma</taxon>
    </lineage>
</organism>
<reference evidence="17" key="1">
    <citation type="submission" date="2021-04" db="EMBL/GenBank/DDBJ databases">
        <title>Genomic insights into ecological role and evolution of a novel Thermoplasmata order Candidatus Sysuiplasmatales.</title>
        <authorList>
            <person name="Yuan Y."/>
        </authorList>
    </citation>
    <scope>NUCLEOTIDE SEQUENCE</scope>
    <source>
        <strain evidence="18">TUT19-bin139</strain>
        <strain evidence="17">YP2-bin.285</strain>
    </source>
</reference>
<dbReference type="Pfam" id="PF04675">
    <property type="entry name" value="DNA_ligase_A_N"/>
    <property type="match status" value="1"/>
</dbReference>